<name>A0A4V2P989_9GAMM</name>
<evidence type="ECO:0000256" key="9">
    <source>
        <dbReference type="NCBIfam" id="TIGR03303"/>
    </source>
</evidence>
<dbReference type="OrthoDB" id="9803054at2"/>
<dbReference type="InterPro" id="IPR023707">
    <property type="entry name" value="OM_assembly_BamA"/>
</dbReference>
<comment type="subcellular location">
    <subcellularLocation>
        <location evidence="8">Cell outer membrane</location>
    </subcellularLocation>
    <subcellularLocation>
        <location evidence="1">Membrane</location>
    </subcellularLocation>
</comment>
<feature type="domain" description="POTRA" evidence="10">
    <location>
        <begin position="177"/>
        <end position="265"/>
    </location>
</feature>
<dbReference type="GO" id="GO:0051205">
    <property type="term" value="P:protein insertion into membrane"/>
    <property type="evidence" value="ECO:0007669"/>
    <property type="project" value="UniProtKB-UniRule"/>
</dbReference>
<dbReference type="RefSeq" id="WP_131904392.1">
    <property type="nucleotide sequence ID" value="NZ_BAAAFU010000008.1"/>
</dbReference>
<keyword evidence="3 8" id="KW-0812">Transmembrane</keyword>
<proteinExistence type="inferred from homology"/>
<dbReference type="PANTHER" id="PTHR12815">
    <property type="entry name" value="SORTING AND ASSEMBLY MACHINERY SAMM50 PROTEIN FAMILY MEMBER"/>
    <property type="match status" value="1"/>
</dbReference>
<comment type="function">
    <text evidence="8">Part of the outer membrane protein assembly complex, which is involved in assembly and insertion of beta-barrel proteins into the outer membrane.</text>
</comment>
<keyword evidence="5 8" id="KW-0677">Repeat</keyword>
<gene>
    <name evidence="8" type="primary">bamA</name>
    <name evidence="11" type="ORF">EV695_0573</name>
</gene>
<evidence type="ECO:0000256" key="2">
    <source>
        <dbReference type="ARBA" id="ARBA00022452"/>
    </source>
</evidence>
<dbReference type="NCBIfam" id="TIGR03303">
    <property type="entry name" value="OM_YaeT"/>
    <property type="match status" value="1"/>
</dbReference>
<sequence precursor="true">MKKQVLQASLAGCLFAISHGAWADSFVLNDVQVSGLERIAAGTVLSNVPVRVGEKFDDRMTADLVRSLYKTGFFDDVKVSRRGNVLLVKVHERPAVGDITVTGNNAIKDDALLAALKQAGVAKGRPLDKSALNRIQHEIKQQYLARGNYGADVATNIEKLPRNRVAVKIKVTEGAVAKIKRIKISGNKAYSEATLTKLLESGPKSKFALFSSKDKYAKEKLVGDIDTLTSFYRDRGYLNFEIVSTQVSLSKDKSAVFVNININEGDQYRIGKVNVAGNSGISSKELSKLTSLKEGQVFSQTKLAETRNNLKKRMGEDGFAFSRIGVLPQVDKVNKRVNLVFQAEKGQRTYVRRINIRGNFRTKDEVFRREMRQLESSFLSKEKVDRSKVRLQRLPYVESVKINTSPVAGRSDQVDLDVIISEQSSNQFNAGLGYSQSNGLLFNIGVSQNNFMGTGKSLSVAGSKSDSTKNFRLSYNNPYHTVDGVGRGFNVYLEEDDADEDDISDYTSKTFGADINYTIPLTEENSLRFSIGGEHREIETTDSSPDHVTDFIAKNGDSYDNILGKLSYIHDTRDRFLFPTTGVRHNISLEVGLPGSDLEYYKLRYRGSSYFPVSENITFAIKGGIQTGDGYGDSSELPFFERFYSGGISTVRGFENNSLGPRDSNDDPMGGSFAVDARAELQFPVPFASDVKGLRMSAFVDAGNVYTDYDAFEVDDIRYSAGLAATWMSPLGPFTLSYAKPLNAKDGDDEQEIQFSIGASF</sequence>
<comment type="similarity">
    <text evidence="8">Belongs to the BamA family.</text>
</comment>
<evidence type="ECO:0000256" key="8">
    <source>
        <dbReference type="HAMAP-Rule" id="MF_01430"/>
    </source>
</evidence>
<feature type="signal peptide" evidence="8">
    <location>
        <begin position="1"/>
        <end position="23"/>
    </location>
</feature>
<dbReference type="Gene3D" id="3.10.20.310">
    <property type="entry name" value="membrane protein fhac"/>
    <property type="match status" value="5"/>
</dbReference>
<evidence type="ECO:0000256" key="4">
    <source>
        <dbReference type="ARBA" id="ARBA00022729"/>
    </source>
</evidence>
<dbReference type="Pfam" id="PF01103">
    <property type="entry name" value="Omp85"/>
    <property type="match status" value="1"/>
</dbReference>
<dbReference type="InterPro" id="IPR039910">
    <property type="entry name" value="D15-like"/>
</dbReference>
<comment type="caution">
    <text evidence="11">The sequence shown here is derived from an EMBL/GenBank/DDBJ whole genome shotgun (WGS) entry which is preliminary data.</text>
</comment>
<dbReference type="GO" id="GO:1990063">
    <property type="term" value="C:Bam protein complex"/>
    <property type="evidence" value="ECO:0007669"/>
    <property type="project" value="TreeGrafter"/>
</dbReference>
<dbReference type="Proteomes" id="UP000294887">
    <property type="component" value="Unassembled WGS sequence"/>
</dbReference>
<feature type="domain" description="POTRA" evidence="10">
    <location>
        <begin position="268"/>
        <end position="346"/>
    </location>
</feature>
<keyword evidence="7 8" id="KW-0998">Cell outer membrane</keyword>
<organism evidence="11 12">
    <name type="scientific">Cocleimonas flava</name>
    <dbReference type="NCBI Taxonomy" id="634765"/>
    <lineage>
        <taxon>Bacteria</taxon>
        <taxon>Pseudomonadati</taxon>
        <taxon>Pseudomonadota</taxon>
        <taxon>Gammaproteobacteria</taxon>
        <taxon>Thiotrichales</taxon>
        <taxon>Thiotrichaceae</taxon>
        <taxon>Cocleimonas</taxon>
    </lineage>
</organism>
<feature type="domain" description="POTRA" evidence="10">
    <location>
        <begin position="26"/>
        <end position="93"/>
    </location>
</feature>
<accession>A0A4V2P989</accession>
<dbReference type="HAMAP" id="MF_01430">
    <property type="entry name" value="OM_assembly_BamA"/>
    <property type="match status" value="1"/>
</dbReference>
<dbReference type="InterPro" id="IPR010827">
    <property type="entry name" value="BamA/TamA_POTRA"/>
</dbReference>
<dbReference type="InterPro" id="IPR034746">
    <property type="entry name" value="POTRA"/>
</dbReference>
<evidence type="ECO:0000256" key="1">
    <source>
        <dbReference type="ARBA" id="ARBA00004370"/>
    </source>
</evidence>
<dbReference type="InterPro" id="IPR000184">
    <property type="entry name" value="Bac_surfAg_D15"/>
</dbReference>
<dbReference type="Gene3D" id="2.40.160.50">
    <property type="entry name" value="membrane protein fhac: a member of the omp85/tpsb transporter family"/>
    <property type="match status" value="1"/>
</dbReference>
<keyword evidence="12" id="KW-1185">Reference proteome</keyword>
<feature type="domain" description="POTRA" evidence="10">
    <location>
        <begin position="349"/>
        <end position="423"/>
    </location>
</feature>
<evidence type="ECO:0000313" key="12">
    <source>
        <dbReference type="Proteomes" id="UP000294887"/>
    </source>
</evidence>
<keyword evidence="4 8" id="KW-0732">Signal</keyword>
<keyword evidence="2 8" id="KW-1134">Transmembrane beta strand</keyword>
<feature type="chain" id="PRO_5021057649" description="Outer membrane protein assembly factor BamA" evidence="8">
    <location>
        <begin position="24"/>
        <end position="761"/>
    </location>
</feature>
<dbReference type="PROSITE" id="PS51779">
    <property type="entry name" value="POTRA"/>
    <property type="match status" value="5"/>
</dbReference>
<dbReference type="Pfam" id="PF07244">
    <property type="entry name" value="POTRA"/>
    <property type="match status" value="4"/>
</dbReference>
<evidence type="ECO:0000256" key="5">
    <source>
        <dbReference type="ARBA" id="ARBA00022737"/>
    </source>
</evidence>
<comment type="subunit">
    <text evidence="8">Part of the Bam complex.</text>
</comment>
<dbReference type="GO" id="GO:0043165">
    <property type="term" value="P:Gram-negative-bacterium-type cell outer membrane assembly"/>
    <property type="evidence" value="ECO:0007669"/>
    <property type="project" value="UniProtKB-UniRule"/>
</dbReference>
<keyword evidence="6 8" id="KW-0472">Membrane</keyword>
<evidence type="ECO:0000259" key="10">
    <source>
        <dbReference type="PROSITE" id="PS51779"/>
    </source>
</evidence>
<evidence type="ECO:0000256" key="7">
    <source>
        <dbReference type="ARBA" id="ARBA00023237"/>
    </source>
</evidence>
<protein>
    <recommendedName>
        <fullName evidence="8 9">Outer membrane protein assembly factor BamA</fullName>
    </recommendedName>
</protein>
<reference evidence="11 12" key="1">
    <citation type="submission" date="2019-03" db="EMBL/GenBank/DDBJ databases">
        <title>Genomic Encyclopedia of Type Strains, Phase IV (KMG-IV): sequencing the most valuable type-strain genomes for metagenomic binning, comparative biology and taxonomic classification.</title>
        <authorList>
            <person name="Goeker M."/>
        </authorList>
    </citation>
    <scope>NUCLEOTIDE SEQUENCE [LARGE SCALE GENOMIC DNA]</scope>
    <source>
        <strain evidence="11 12">DSM 24830</strain>
    </source>
</reference>
<feature type="domain" description="POTRA" evidence="10">
    <location>
        <begin position="94"/>
        <end position="174"/>
    </location>
</feature>
<dbReference type="PIRSF" id="PIRSF006076">
    <property type="entry name" value="OM_assembly_OMP85"/>
    <property type="match status" value="1"/>
</dbReference>
<evidence type="ECO:0000313" key="11">
    <source>
        <dbReference type="EMBL" id="TCJ88715.1"/>
    </source>
</evidence>
<dbReference type="EMBL" id="SMFQ01000002">
    <property type="protein sequence ID" value="TCJ88715.1"/>
    <property type="molecule type" value="Genomic_DNA"/>
</dbReference>
<dbReference type="AlphaFoldDB" id="A0A4V2P989"/>
<evidence type="ECO:0000256" key="3">
    <source>
        <dbReference type="ARBA" id="ARBA00022692"/>
    </source>
</evidence>
<evidence type="ECO:0000256" key="6">
    <source>
        <dbReference type="ARBA" id="ARBA00023136"/>
    </source>
</evidence>
<dbReference type="PANTHER" id="PTHR12815:SF23">
    <property type="entry name" value="OUTER MEMBRANE PROTEIN ASSEMBLY FACTOR BAMA"/>
    <property type="match status" value="1"/>
</dbReference>